<dbReference type="InterPro" id="IPR017892">
    <property type="entry name" value="Pkinase_C"/>
</dbReference>
<dbReference type="HOGENOM" id="CLU_000288_132_1_1"/>
<keyword evidence="8" id="KW-0808">Transferase</keyword>
<dbReference type="AlphaFoldDB" id="F6QIZ5"/>
<feature type="region of interest" description="Disordered" evidence="20">
    <location>
        <begin position="878"/>
        <end position="897"/>
    </location>
</feature>
<dbReference type="InterPro" id="IPR008271">
    <property type="entry name" value="Ser/Thr_kinase_AS"/>
</dbReference>
<reference evidence="24" key="2">
    <citation type="submission" date="2025-08" db="UniProtKB">
        <authorList>
            <consortium name="Ensembl"/>
        </authorList>
    </citation>
    <scope>IDENTIFICATION</scope>
</reference>
<dbReference type="SMART" id="SM00742">
    <property type="entry name" value="Hr1"/>
    <property type="match status" value="3"/>
</dbReference>
<keyword evidence="10 18" id="KW-0547">Nucleotide-binding</keyword>
<dbReference type="CDD" id="cd05589">
    <property type="entry name" value="STKc_PKN"/>
    <property type="match status" value="1"/>
</dbReference>
<dbReference type="InterPro" id="IPR036274">
    <property type="entry name" value="HR1_rpt_sf"/>
</dbReference>
<dbReference type="GO" id="GO:0031267">
    <property type="term" value="F:small GTPase binding"/>
    <property type="evidence" value="ECO:0007669"/>
    <property type="project" value="InterPro"/>
</dbReference>
<dbReference type="GO" id="GO:0005634">
    <property type="term" value="C:nucleus"/>
    <property type="evidence" value="ECO:0007669"/>
    <property type="project" value="UniProtKB-SubCell"/>
</dbReference>
<dbReference type="FunFam" id="1.10.510.10:FF:000038">
    <property type="entry name" value="serine/threonine-protein kinase N2 isoform X1"/>
    <property type="match status" value="1"/>
</dbReference>
<dbReference type="Gene3D" id="3.30.200.20">
    <property type="entry name" value="Phosphorylase Kinase, domain 1"/>
    <property type="match status" value="1"/>
</dbReference>
<dbReference type="InterPro" id="IPR017441">
    <property type="entry name" value="Protein_kinase_ATP_BS"/>
</dbReference>
<dbReference type="PROSITE" id="PS00108">
    <property type="entry name" value="PROTEIN_KINASE_ST"/>
    <property type="match status" value="1"/>
</dbReference>
<evidence type="ECO:0000256" key="10">
    <source>
        <dbReference type="ARBA" id="ARBA00022741"/>
    </source>
</evidence>
<dbReference type="Pfam" id="PF00433">
    <property type="entry name" value="Pkinase_C"/>
    <property type="match status" value="1"/>
</dbReference>
<feature type="coiled-coil region" evidence="19">
    <location>
        <begin position="52"/>
        <end position="79"/>
    </location>
</feature>
<dbReference type="SUPFAM" id="SSF46585">
    <property type="entry name" value="HR1 repeat"/>
    <property type="match status" value="3"/>
</dbReference>
<dbReference type="SUPFAM" id="SSF56112">
    <property type="entry name" value="Protein kinase-like (PK-like)"/>
    <property type="match status" value="1"/>
</dbReference>
<dbReference type="Gene3D" id="1.10.510.10">
    <property type="entry name" value="Transferase(Phosphotransferase) domain 1"/>
    <property type="match status" value="1"/>
</dbReference>
<evidence type="ECO:0000256" key="19">
    <source>
        <dbReference type="SAM" id="Coils"/>
    </source>
</evidence>
<dbReference type="Ensembl" id="ENSCINT00000018408.3">
    <property type="protein sequence ID" value="ENSCINP00000018408.3"/>
    <property type="gene ID" value="ENSCING00000009071.3"/>
</dbReference>
<keyword evidence="6" id="KW-0723">Serine/threonine-protein kinase</keyword>
<comment type="catalytic activity">
    <reaction evidence="16">
        <text>L-seryl-[protein] + ATP = O-phospho-L-seryl-[protein] + ADP + H(+)</text>
        <dbReference type="Rhea" id="RHEA:17989"/>
        <dbReference type="Rhea" id="RHEA-COMP:9863"/>
        <dbReference type="Rhea" id="RHEA-COMP:11604"/>
        <dbReference type="ChEBI" id="CHEBI:15378"/>
        <dbReference type="ChEBI" id="CHEBI:29999"/>
        <dbReference type="ChEBI" id="CHEBI:30616"/>
        <dbReference type="ChEBI" id="CHEBI:83421"/>
        <dbReference type="ChEBI" id="CHEBI:456216"/>
        <dbReference type="EC" id="2.7.11.13"/>
    </reaction>
</comment>
<gene>
    <name evidence="24" type="primary">LOC100175164</name>
</gene>
<evidence type="ECO:0000256" key="2">
    <source>
        <dbReference type="ARBA" id="ARBA00004496"/>
    </source>
</evidence>
<sequence>MADPDNIDVEDPRIQNRLEEVKEDIRKEIRKELRVKEGIENMKKATTDKKQLSSMENMLRISNRQLEDLHQELRELDAAQITRSISDNLDDYKSSGESGSVESSSQEDPRIAGLEKQLRIEMMVKQGAENMMKSYTSGHSKDRKLIATAEQMLGESRTKIEVIRMQILQEVLLQPRFYYSDTKGFCDLCCIFVIVALLRHHVTIESAIVEGSKNVVRLAAGKQADKKALQEAQEKLQESAHKLDLLKLSLELRSIELPPGSNEKKELEAELSLLSPTHYRQSSDHKEDTNHVKRFSTVPKPAELTGKLEVRIIGCQELLENVPGRSRNVSVQLPASSPENRAAWIRGASKSFHGKTSNKYNVKPDEVSAVLKLDNVVIGQTLWRNAGQQCWNQQFISELERARELEISVYYKDWRAMCGVKFLRLADFLDNRRHAMALQLEPSGVLFAEVTFSNPRIERKPKLQRQKKIFRNKGKSFLRAKQMNINIATWGRLMKRAIPPHNYLVHNCNYITQAIVNVQKYSHPNNRNYFTTQHWTNRNQLLVKTRNPSYNGTNQPRHHPPSLLGGVEHLNRPMRSERSIQMSDFRPIAVLGRGHFGKVLLTQHKKTSNMYAIKALKKGDIIARDEIDSLMVERRIFECATKVKHPFLVNLFACFQTPEHVCFVTEYASGGDLMLHIHTDVFNEPRTVFYTSCVVLGLQYLHDNKIVYRDLKLDNLLLDKDGYLKIADFGLCKEGMGFGDRTGTFCGTPEFLAPEVLTDTSYTRAVDWWGLGVLIFEMLVGESPFPGDDEEEVFDSIVNDEVRYPRFLSTDAISIMRRLLRRNPERRLGAGEKDAEDVKRQPFFKRMNWDLLFQKKIVPQFVPTIRSATDVSNFDEEFTTEKPILTPPHENPRHLSREEQKQFSNFDYFADWP</sequence>
<evidence type="ECO:0000259" key="21">
    <source>
        <dbReference type="PROSITE" id="PS50011"/>
    </source>
</evidence>
<feature type="domain" description="Protein kinase" evidence="21">
    <location>
        <begin position="585"/>
        <end position="844"/>
    </location>
</feature>
<keyword evidence="14" id="KW-0539">Nucleus</keyword>
<evidence type="ECO:0000256" key="14">
    <source>
        <dbReference type="ARBA" id="ARBA00023242"/>
    </source>
</evidence>
<dbReference type="EC" id="2.7.11.13" evidence="4"/>
<evidence type="ECO:0000313" key="25">
    <source>
        <dbReference type="Proteomes" id="UP000008144"/>
    </source>
</evidence>
<dbReference type="FunFam" id="3.30.200.20:FF:000058">
    <property type="entry name" value="Putative serine/threonine-protein kinase N2"/>
    <property type="match status" value="1"/>
</dbReference>
<feature type="binding site" evidence="18">
    <location>
        <position position="614"/>
    </location>
    <ligand>
        <name>ATP</name>
        <dbReference type="ChEBI" id="CHEBI:30616"/>
    </ligand>
</feature>
<dbReference type="CDD" id="cd11622">
    <property type="entry name" value="HR1_PKN_1"/>
    <property type="match status" value="1"/>
</dbReference>
<keyword evidence="25" id="KW-1185">Reference proteome</keyword>
<comment type="similarity">
    <text evidence="3">Belongs to the protein kinase superfamily. AGC Ser/Thr protein kinase family. PKC subfamily.</text>
</comment>
<dbReference type="PROSITE" id="PS50011">
    <property type="entry name" value="PROTEIN_KINASE_DOM"/>
    <property type="match status" value="1"/>
</dbReference>
<keyword evidence="13 17" id="KW-0175">Coiled coil</keyword>
<keyword evidence="9" id="KW-0677">Repeat</keyword>
<evidence type="ECO:0000256" key="3">
    <source>
        <dbReference type="ARBA" id="ARBA00005490"/>
    </source>
</evidence>
<feature type="coiled-coil region" evidence="19">
    <location>
        <begin position="219"/>
        <end position="249"/>
    </location>
</feature>
<evidence type="ECO:0000256" key="20">
    <source>
        <dbReference type="SAM" id="MobiDB-lite"/>
    </source>
</evidence>
<dbReference type="GO" id="GO:0005524">
    <property type="term" value="F:ATP binding"/>
    <property type="evidence" value="ECO:0007669"/>
    <property type="project" value="UniProtKB-UniRule"/>
</dbReference>
<dbReference type="SUPFAM" id="SSF49562">
    <property type="entry name" value="C2 domain (Calcium/lipid-binding domain, CaLB)"/>
    <property type="match status" value="1"/>
</dbReference>
<dbReference type="InterPro" id="IPR011009">
    <property type="entry name" value="Kinase-like_dom_sf"/>
</dbReference>
<comment type="catalytic activity">
    <reaction evidence="15">
        <text>L-threonyl-[protein] + ATP = O-phospho-L-threonyl-[protein] + ADP + H(+)</text>
        <dbReference type="Rhea" id="RHEA:46608"/>
        <dbReference type="Rhea" id="RHEA-COMP:11060"/>
        <dbReference type="Rhea" id="RHEA-COMP:11605"/>
        <dbReference type="ChEBI" id="CHEBI:15378"/>
        <dbReference type="ChEBI" id="CHEBI:30013"/>
        <dbReference type="ChEBI" id="CHEBI:30616"/>
        <dbReference type="ChEBI" id="CHEBI:61977"/>
        <dbReference type="ChEBI" id="CHEBI:456216"/>
        <dbReference type="EC" id="2.7.11.13"/>
    </reaction>
</comment>
<feature type="domain" description="AGC-kinase C-terminal" evidence="22">
    <location>
        <begin position="845"/>
        <end position="913"/>
    </location>
</feature>
<proteinExistence type="inferred from homology"/>
<feature type="compositionally biased region" description="Low complexity" evidence="20">
    <location>
        <begin position="95"/>
        <end position="104"/>
    </location>
</feature>
<dbReference type="InterPro" id="IPR000961">
    <property type="entry name" value="AGC-kinase_C"/>
</dbReference>
<evidence type="ECO:0000259" key="23">
    <source>
        <dbReference type="PROSITE" id="PS51860"/>
    </source>
</evidence>
<evidence type="ECO:0000256" key="13">
    <source>
        <dbReference type="ARBA" id="ARBA00023054"/>
    </source>
</evidence>
<dbReference type="PROSITE" id="PS00107">
    <property type="entry name" value="PROTEIN_KINASE_ATP"/>
    <property type="match status" value="1"/>
</dbReference>
<dbReference type="Pfam" id="PF00069">
    <property type="entry name" value="Pkinase"/>
    <property type="match status" value="1"/>
</dbReference>
<keyword evidence="12 18" id="KW-0067">ATP-binding</keyword>
<dbReference type="PROSITE" id="PS51860">
    <property type="entry name" value="REM_1"/>
    <property type="match status" value="2"/>
</dbReference>
<dbReference type="GO" id="GO:0005737">
    <property type="term" value="C:cytoplasm"/>
    <property type="evidence" value="ECO:0007669"/>
    <property type="project" value="UniProtKB-SubCell"/>
</dbReference>
<evidence type="ECO:0000256" key="4">
    <source>
        <dbReference type="ARBA" id="ARBA00012429"/>
    </source>
</evidence>
<dbReference type="FunFam" id="1.10.287.160:FF:000003">
    <property type="entry name" value="Putative serine/threonine-protein kinase N2"/>
    <property type="match status" value="1"/>
</dbReference>
<evidence type="ECO:0000256" key="15">
    <source>
        <dbReference type="ARBA" id="ARBA00047272"/>
    </source>
</evidence>
<dbReference type="InterPro" id="IPR000719">
    <property type="entry name" value="Prot_kinase_dom"/>
</dbReference>
<accession>F6QIZ5</accession>
<evidence type="ECO:0000259" key="22">
    <source>
        <dbReference type="PROSITE" id="PS51285"/>
    </source>
</evidence>
<dbReference type="InterPro" id="IPR035892">
    <property type="entry name" value="C2_domain_sf"/>
</dbReference>
<feature type="domain" description="REM-1" evidence="23">
    <location>
        <begin position="93"/>
        <end position="176"/>
    </location>
</feature>
<evidence type="ECO:0000256" key="17">
    <source>
        <dbReference type="PROSITE-ProRule" id="PRU01207"/>
    </source>
</evidence>
<evidence type="ECO:0000256" key="5">
    <source>
        <dbReference type="ARBA" id="ARBA00022490"/>
    </source>
</evidence>
<dbReference type="InterPro" id="IPR011072">
    <property type="entry name" value="HR1_rho-bd"/>
</dbReference>
<dbReference type="Pfam" id="PF02185">
    <property type="entry name" value="HR1"/>
    <property type="match status" value="3"/>
</dbReference>
<reference evidence="24" key="3">
    <citation type="submission" date="2025-09" db="UniProtKB">
        <authorList>
            <consortium name="Ensembl"/>
        </authorList>
    </citation>
    <scope>IDENTIFICATION</scope>
</reference>
<dbReference type="GO" id="GO:0007165">
    <property type="term" value="P:signal transduction"/>
    <property type="evidence" value="ECO:0007669"/>
    <property type="project" value="InterPro"/>
</dbReference>
<evidence type="ECO:0000313" key="24">
    <source>
        <dbReference type="Ensembl" id="ENSCINP00000018408.3"/>
    </source>
</evidence>
<evidence type="ECO:0000256" key="11">
    <source>
        <dbReference type="ARBA" id="ARBA00022777"/>
    </source>
</evidence>
<evidence type="ECO:0000256" key="8">
    <source>
        <dbReference type="ARBA" id="ARBA00022679"/>
    </source>
</evidence>
<dbReference type="PROSITE" id="PS51285">
    <property type="entry name" value="AGC_KINASE_CTER"/>
    <property type="match status" value="1"/>
</dbReference>
<evidence type="ECO:0000256" key="12">
    <source>
        <dbReference type="ARBA" id="ARBA00022840"/>
    </source>
</evidence>
<name>F6QIZ5_CIOIN</name>
<dbReference type="GO" id="GO:0004697">
    <property type="term" value="F:diacylglycerol-dependent serine/threonine kinase activity"/>
    <property type="evidence" value="ECO:0007669"/>
    <property type="project" value="UniProtKB-EC"/>
</dbReference>
<dbReference type="Proteomes" id="UP000008144">
    <property type="component" value="Unassembled WGS sequence"/>
</dbReference>
<evidence type="ECO:0000256" key="9">
    <source>
        <dbReference type="ARBA" id="ARBA00022737"/>
    </source>
</evidence>
<dbReference type="InterPro" id="IPR037313">
    <property type="entry name" value="PKN_HR1_1"/>
</dbReference>
<evidence type="ECO:0000256" key="16">
    <source>
        <dbReference type="ARBA" id="ARBA00047470"/>
    </source>
</evidence>
<evidence type="ECO:0000256" key="6">
    <source>
        <dbReference type="ARBA" id="ARBA00022527"/>
    </source>
</evidence>
<keyword evidence="5" id="KW-0963">Cytoplasm</keyword>
<keyword evidence="7" id="KW-0597">Phosphoprotein</keyword>
<dbReference type="SMART" id="SM00133">
    <property type="entry name" value="S_TK_X"/>
    <property type="match status" value="1"/>
</dbReference>
<dbReference type="PANTHER" id="PTHR24351">
    <property type="entry name" value="RIBOSOMAL PROTEIN S6 KINASE"/>
    <property type="match status" value="1"/>
</dbReference>
<evidence type="ECO:0000256" key="1">
    <source>
        <dbReference type="ARBA" id="ARBA00004123"/>
    </source>
</evidence>
<feature type="region of interest" description="Disordered" evidence="20">
    <location>
        <begin position="87"/>
        <end position="110"/>
    </location>
</feature>
<dbReference type="SMART" id="SM00220">
    <property type="entry name" value="S_TKc"/>
    <property type="match status" value="1"/>
</dbReference>
<evidence type="ECO:0000256" key="7">
    <source>
        <dbReference type="ARBA" id="ARBA00022553"/>
    </source>
</evidence>
<protein>
    <recommendedName>
        <fullName evidence="4">protein kinase C</fullName>
        <ecNumber evidence="4">2.7.11.13</ecNumber>
    </recommendedName>
</protein>
<comment type="subcellular location">
    <subcellularLocation>
        <location evidence="2">Cytoplasm</location>
    </subcellularLocation>
    <subcellularLocation>
        <location evidence="1">Nucleus</location>
    </subcellularLocation>
</comment>
<dbReference type="GeneTree" id="ENSGT00940000168432"/>
<dbReference type="FunFam" id="1.10.287.160:FF:000002">
    <property type="entry name" value="Putative serine/threonine-protein kinase N2"/>
    <property type="match status" value="1"/>
</dbReference>
<feature type="domain" description="REM-1" evidence="23">
    <location>
        <begin position="8"/>
        <end position="82"/>
    </location>
</feature>
<dbReference type="Gene3D" id="1.10.287.160">
    <property type="entry name" value="HR1 repeat"/>
    <property type="match status" value="3"/>
</dbReference>
<organism evidence="24 25">
    <name type="scientific">Ciona intestinalis</name>
    <name type="common">Transparent sea squirt</name>
    <name type="synonym">Ascidia intestinalis</name>
    <dbReference type="NCBI Taxonomy" id="7719"/>
    <lineage>
        <taxon>Eukaryota</taxon>
        <taxon>Metazoa</taxon>
        <taxon>Chordata</taxon>
        <taxon>Tunicata</taxon>
        <taxon>Ascidiacea</taxon>
        <taxon>Phlebobranchia</taxon>
        <taxon>Cionidae</taxon>
        <taxon>Ciona</taxon>
    </lineage>
</organism>
<evidence type="ECO:0000256" key="18">
    <source>
        <dbReference type="PROSITE-ProRule" id="PRU10141"/>
    </source>
</evidence>
<reference evidence="25" key="1">
    <citation type="journal article" date="2002" name="Science">
        <title>The draft genome of Ciona intestinalis: insights into chordate and vertebrate origins.</title>
        <authorList>
            <person name="Dehal P."/>
            <person name="Satou Y."/>
            <person name="Campbell R.K."/>
            <person name="Chapman J."/>
            <person name="Degnan B."/>
            <person name="De Tomaso A."/>
            <person name="Davidson B."/>
            <person name="Di Gregorio A."/>
            <person name="Gelpke M."/>
            <person name="Goodstein D.M."/>
            <person name="Harafuji N."/>
            <person name="Hastings K.E."/>
            <person name="Ho I."/>
            <person name="Hotta K."/>
            <person name="Huang W."/>
            <person name="Kawashima T."/>
            <person name="Lemaire P."/>
            <person name="Martinez D."/>
            <person name="Meinertzhagen I.A."/>
            <person name="Necula S."/>
            <person name="Nonaka M."/>
            <person name="Putnam N."/>
            <person name="Rash S."/>
            <person name="Saiga H."/>
            <person name="Satake M."/>
            <person name="Terry A."/>
            <person name="Yamada L."/>
            <person name="Wang H.G."/>
            <person name="Awazu S."/>
            <person name="Azumi K."/>
            <person name="Boore J."/>
            <person name="Branno M."/>
            <person name="Chin-Bow S."/>
            <person name="DeSantis R."/>
            <person name="Doyle S."/>
            <person name="Francino P."/>
            <person name="Keys D.N."/>
            <person name="Haga S."/>
            <person name="Hayashi H."/>
            <person name="Hino K."/>
            <person name="Imai K.S."/>
            <person name="Inaba K."/>
            <person name="Kano S."/>
            <person name="Kobayashi K."/>
            <person name="Kobayashi M."/>
            <person name="Lee B.I."/>
            <person name="Makabe K.W."/>
            <person name="Manohar C."/>
            <person name="Matassi G."/>
            <person name="Medina M."/>
            <person name="Mochizuki Y."/>
            <person name="Mount S."/>
            <person name="Morishita T."/>
            <person name="Miura S."/>
            <person name="Nakayama A."/>
            <person name="Nishizaka S."/>
            <person name="Nomoto H."/>
            <person name="Ohta F."/>
            <person name="Oishi K."/>
            <person name="Rigoutsos I."/>
            <person name="Sano M."/>
            <person name="Sasaki A."/>
            <person name="Sasakura Y."/>
            <person name="Shoguchi E."/>
            <person name="Shin-i T."/>
            <person name="Spagnuolo A."/>
            <person name="Stainier D."/>
            <person name="Suzuki M.M."/>
            <person name="Tassy O."/>
            <person name="Takatori N."/>
            <person name="Tokuoka M."/>
            <person name="Yagi K."/>
            <person name="Yoshizaki F."/>
            <person name="Wada S."/>
            <person name="Zhang C."/>
            <person name="Hyatt P.D."/>
            <person name="Larimer F."/>
            <person name="Detter C."/>
            <person name="Doggett N."/>
            <person name="Glavina T."/>
            <person name="Hawkins T."/>
            <person name="Richardson P."/>
            <person name="Lucas S."/>
            <person name="Kohara Y."/>
            <person name="Levine M."/>
            <person name="Satoh N."/>
            <person name="Rokhsar D.S."/>
        </authorList>
    </citation>
    <scope>NUCLEOTIDE SEQUENCE [LARGE SCALE GENOMIC DNA]</scope>
</reference>
<dbReference type="CDD" id="cd11623">
    <property type="entry name" value="HR1_PKN_2"/>
    <property type="match status" value="1"/>
</dbReference>
<keyword evidence="11" id="KW-0418">Kinase</keyword>